<comment type="caution">
    <text evidence="1">The sequence shown here is derived from an EMBL/GenBank/DDBJ whole genome shotgun (WGS) entry which is preliminary data.</text>
</comment>
<dbReference type="EMBL" id="BMAW01128574">
    <property type="protein sequence ID" value="GFU26299.1"/>
    <property type="molecule type" value="Genomic_DNA"/>
</dbReference>
<dbReference type="Proteomes" id="UP000887013">
    <property type="component" value="Unassembled WGS sequence"/>
</dbReference>
<accession>A0A8X6UF69</accession>
<keyword evidence="2" id="KW-1185">Reference proteome</keyword>
<evidence type="ECO:0000313" key="1">
    <source>
        <dbReference type="EMBL" id="GFU26299.1"/>
    </source>
</evidence>
<protein>
    <submittedName>
        <fullName evidence="1">Uncharacterized protein</fullName>
    </submittedName>
</protein>
<organism evidence="1 2">
    <name type="scientific">Nephila pilipes</name>
    <name type="common">Giant wood spider</name>
    <name type="synonym">Nephila maculata</name>
    <dbReference type="NCBI Taxonomy" id="299642"/>
    <lineage>
        <taxon>Eukaryota</taxon>
        <taxon>Metazoa</taxon>
        <taxon>Ecdysozoa</taxon>
        <taxon>Arthropoda</taxon>
        <taxon>Chelicerata</taxon>
        <taxon>Arachnida</taxon>
        <taxon>Araneae</taxon>
        <taxon>Araneomorphae</taxon>
        <taxon>Entelegynae</taxon>
        <taxon>Araneoidea</taxon>
        <taxon>Nephilidae</taxon>
        <taxon>Nephila</taxon>
    </lineage>
</organism>
<sequence>MESDIEFSTAALTENFARAGGWKIFVQMGTFTKTKLQPVTSAPRHRLFASPCSTSVPCTPQSERKRNRFSTPFPFLWSKEHLRELSFECDCQAYNYYYLFFFPIPSVSSPKSFFDFHKMFAG</sequence>
<evidence type="ECO:0000313" key="2">
    <source>
        <dbReference type="Proteomes" id="UP000887013"/>
    </source>
</evidence>
<name>A0A8X6UF69_NEPPI</name>
<dbReference type="AlphaFoldDB" id="A0A8X6UF69"/>
<reference evidence="1" key="1">
    <citation type="submission" date="2020-08" db="EMBL/GenBank/DDBJ databases">
        <title>Multicomponent nature underlies the extraordinary mechanical properties of spider dragline silk.</title>
        <authorList>
            <person name="Kono N."/>
            <person name="Nakamura H."/>
            <person name="Mori M."/>
            <person name="Yoshida Y."/>
            <person name="Ohtoshi R."/>
            <person name="Malay A.D."/>
            <person name="Moran D.A.P."/>
            <person name="Tomita M."/>
            <person name="Numata K."/>
            <person name="Arakawa K."/>
        </authorList>
    </citation>
    <scope>NUCLEOTIDE SEQUENCE</scope>
</reference>
<proteinExistence type="predicted"/>
<gene>
    <name evidence="1" type="ORF">NPIL_197631</name>
</gene>